<evidence type="ECO:0000313" key="19">
    <source>
        <dbReference type="EMBL" id="ETS64664.1"/>
    </source>
</evidence>
<proteinExistence type="inferred from homology"/>
<feature type="region of interest" description="Disordered" evidence="17">
    <location>
        <begin position="18"/>
        <end position="51"/>
    </location>
</feature>
<dbReference type="EMBL" id="AWNI01000004">
    <property type="protein sequence ID" value="ETS64664.1"/>
    <property type="molecule type" value="Genomic_DNA"/>
</dbReference>
<dbReference type="CDD" id="cd01053">
    <property type="entry name" value="AOX"/>
    <property type="match status" value="1"/>
</dbReference>
<keyword evidence="5 16" id="KW-0812">Transmembrane</keyword>
<evidence type="ECO:0000256" key="11">
    <source>
        <dbReference type="ARBA" id="ARBA00023002"/>
    </source>
</evidence>
<keyword evidence="6 16" id="KW-0479">Metal-binding</keyword>
<keyword evidence="3" id="KW-0813">Transport</keyword>
<comment type="caution">
    <text evidence="19">The sequence shown here is derived from an EMBL/GenBank/DDBJ whole genome shotgun (WGS) entry which is preliminary data.</text>
</comment>
<evidence type="ECO:0000256" key="3">
    <source>
        <dbReference type="ARBA" id="ARBA00022448"/>
    </source>
</evidence>
<comment type="function">
    <text evidence="15">Catalyzes cyanide-resistant oxygen consumption. May increase respiration when the cytochrome respiratory pathway is restricted, or in response to low temperatures.</text>
</comment>
<keyword evidence="9 16" id="KW-0249">Electron transport</keyword>
<evidence type="ECO:0000256" key="13">
    <source>
        <dbReference type="ARBA" id="ARBA00023128"/>
    </source>
</evidence>
<dbReference type="Pfam" id="PF01786">
    <property type="entry name" value="AOX"/>
    <property type="match status" value="1"/>
</dbReference>
<evidence type="ECO:0000256" key="16">
    <source>
        <dbReference type="RuleBase" id="RU003779"/>
    </source>
</evidence>
<gene>
    <name evidence="19" type="ORF">PaG_00610</name>
</gene>
<reference evidence="19 20" key="1">
    <citation type="journal article" date="2014" name="Genome Announc.">
        <title>Genome sequence of the basidiomycetous fungus Pseudozyma aphidis DSM70725, an efficient producer of biosurfactant mannosylerythritol lipids.</title>
        <authorList>
            <person name="Lorenz S."/>
            <person name="Guenther M."/>
            <person name="Grumaz C."/>
            <person name="Rupp S."/>
            <person name="Zibek S."/>
            <person name="Sohn K."/>
        </authorList>
    </citation>
    <scope>NUCLEOTIDE SEQUENCE [LARGE SCALE GENOMIC DNA]</scope>
    <source>
        <strain evidence="20">ATCC 32657 / CBS 517.83 / DSM 70725 / JCM 10318 / NBRC 10182 / NRRL Y-7954 / St-0401</strain>
    </source>
</reference>
<feature type="transmembrane region" description="Helical" evidence="18">
    <location>
        <begin position="342"/>
        <end position="365"/>
    </location>
</feature>
<evidence type="ECO:0000256" key="18">
    <source>
        <dbReference type="SAM" id="Phobius"/>
    </source>
</evidence>
<dbReference type="OrthoDB" id="16906at2759"/>
<dbReference type="AlphaFoldDB" id="W3VSY8"/>
<evidence type="ECO:0000256" key="5">
    <source>
        <dbReference type="ARBA" id="ARBA00022692"/>
    </source>
</evidence>
<comment type="subcellular location">
    <subcellularLocation>
        <location evidence="1">Mitochondrion inner membrane</location>
    </subcellularLocation>
</comment>
<dbReference type="GO" id="GO:0046872">
    <property type="term" value="F:metal ion binding"/>
    <property type="evidence" value="ECO:0007669"/>
    <property type="project" value="UniProtKB-UniRule"/>
</dbReference>
<evidence type="ECO:0000256" key="10">
    <source>
        <dbReference type="ARBA" id="ARBA00022989"/>
    </source>
</evidence>
<accession>W3VSY8</accession>
<protein>
    <recommendedName>
        <fullName evidence="16">Alternative oxidase</fullName>
        <ecNumber evidence="16">1.-.-.-</ecNumber>
    </recommendedName>
</protein>
<organism evidence="19 20">
    <name type="scientific">Moesziomyces aphidis</name>
    <name type="common">Pseudozyma aphidis</name>
    <dbReference type="NCBI Taxonomy" id="84754"/>
    <lineage>
        <taxon>Eukaryota</taxon>
        <taxon>Fungi</taxon>
        <taxon>Dikarya</taxon>
        <taxon>Basidiomycota</taxon>
        <taxon>Ustilaginomycotina</taxon>
        <taxon>Ustilaginomycetes</taxon>
        <taxon>Ustilaginales</taxon>
        <taxon>Ustilaginaceae</taxon>
        <taxon>Moesziomyces</taxon>
    </lineage>
</organism>
<evidence type="ECO:0000256" key="9">
    <source>
        <dbReference type="ARBA" id="ARBA00022982"/>
    </source>
</evidence>
<keyword evidence="13" id="KW-0496">Mitochondrion</keyword>
<evidence type="ECO:0000256" key="1">
    <source>
        <dbReference type="ARBA" id="ARBA00004273"/>
    </source>
</evidence>
<evidence type="ECO:0000256" key="14">
    <source>
        <dbReference type="ARBA" id="ARBA00023136"/>
    </source>
</evidence>
<dbReference type="GO" id="GO:0010230">
    <property type="term" value="P:alternative respiration"/>
    <property type="evidence" value="ECO:0007669"/>
    <property type="project" value="TreeGrafter"/>
</dbReference>
<dbReference type="PANTHER" id="PTHR31803">
    <property type="entry name" value="ALTERNATIVE OXIDASE"/>
    <property type="match status" value="1"/>
</dbReference>
<evidence type="ECO:0000256" key="7">
    <source>
        <dbReference type="ARBA" id="ARBA00022792"/>
    </source>
</evidence>
<keyword evidence="4 16" id="KW-0679">Respiratory chain</keyword>
<keyword evidence="14 16" id="KW-0472">Membrane</keyword>
<dbReference type="EC" id="1.-.-.-" evidence="16"/>
<evidence type="ECO:0000256" key="12">
    <source>
        <dbReference type="ARBA" id="ARBA00023004"/>
    </source>
</evidence>
<keyword evidence="7" id="KW-0999">Mitochondrion inner membrane</keyword>
<dbReference type="GO" id="GO:0009916">
    <property type="term" value="F:alternative oxidase activity"/>
    <property type="evidence" value="ECO:0007669"/>
    <property type="project" value="UniProtKB-UniRule"/>
</dbReference>
<name>W3VSY8_MOEAP</name>
<evidence type="ECO:0000256" key="8">
    <source>
        <dbReference type="ARBA" id="ARBA00022946"/>
    </source>
</evidence>
<dbReference type="Proteomes" id="UP000019462">
    <property type="component" value="Unassembled WGS sequence"/>
</dbReference>
<evidence type="ECO:0000313" key="20">
    <source>
        <dbReference type="Proteomes" id="UP000019462"/>
    </source>
</evidence>
<dbReference type="FunFam" id="1.20.1260.140:FF:000002">
    <property type="entry name" value="Alternative oxidase"/>
    <property type="match status" value="1"/>
</dbReference>
<keyword evidence="11 16" id="KW-0560">Oxidoreductase</keyword>
<feature type="compositionally biased region" description="Basic and acidic residues" evidence="17">
    <location>
        <begin position="133"/>
        <end position="143"/>
    </location>
</feature>
<evidence type="ECO:0000256" key="15">
    <source>
        <dbReference type="ARBA" id="ARBA00025285"/>
    </source>
</evidence>
<comment type="similarity">
    <text evidence="2 16">Belongs to the alternative oxidase family.</text>
</comment>
<dbReference type="HOGENOM" id="CLU_041974_2_1_1"/>
<evidence type="ECO:0000256" key="17">
    <source>
        <dbReference type="SAM" id="MobiDB-lite"/>
    </source>
</evidence>
<keyword evidence="8" id="KW-0809">Transit peptide</keyword>
<dbReference type="InterPro" id="IPR038659">
    <property type="entry name" value="AOX_sf"/>
</dbReference>
<evidence type="ECO:0000256" key="2">
    <source>
        <dbReference type="ARBA" id="ARBA00008388"/>
    </source>
</evidence>
<dbReference type="Gene3D" id="1.20.1260.140">
    <property type="entry name" value="Alternative oxidase"/>
    <property type="match status" value="1"/>
</dbReference>
<dbReference type="InterPro" id="IPR002680">
    <property type="entry name" value="AOX"/>
</dbReference>
<dbReference type="PANTHER" id="PTHR31803:SF3">
    <property type="entry name" value="ALTERNATIVE OXIDASE"/>
    <property type="match status" value="1"/>
</dbReference>
<keyword evidence="12 16" id="KW-0408">Iron</keyword>
<comment type="cofactor">
    <cofactor evidence="16">
        <name>Fe cation</name>
        <dbReference type="ChEBI" id="CHEBI:24875"/>
    </cofactor>
    <text evidence="16">Binds 2 iron ions per subunit.</text>
</comment>
<evidence type="ECO:0000256" key="6">
    <source>
        <dbReference type="ARBA" id="ARBA00022723"/>
    </source>
</evidence>
<dbReference type="GO" id="GO:0005743">
    <property type="term" value="C:mitochondrial inner membrane"/>
    <property type="evidence" value="ECO:0007669"/>
    <property type="project" value="UniProtKB-SubCell"/>
</dbReference>
<keyword evidence="20" id="KW-1185">Reference proteome</keyword>
<sequence>MSFPTRLGDFWISGAQGGRSCHPGVREQHMTNPPGLGCSVGHISRPSNEPHPAVLPIKTSNNLLHHNSQATTMVGIGGNSSLLCVVRATPSGRVLASMRTMPILATPGPSSRGFATALPTRGQVSAPARKPVQAKDRADGPGLRHPDGSYLLFHPIYSEHDLDSVKVVHRESKTFGDKVARAMCTAARTIFDLATRYPDHNGVKFPPLKQDVEKTVGLPSHLAAQVHRLKAAKNADEAAPESAAVVNRTGADLDKLAQSDGAMTLQEMREKRLCFGPDGWLNRIIFLETIAGVPGMVAATCRHLQSLRLMKRDKGWIHTMLEDAENERMHLLTFMELAKPGWIARTFALLAQGVFYNFFFVFYLVSPRVAHRFVGVLEEEAVMTYSFILDDLNEGRLPEWENVRAPEIARQYWQLSDDAMLVDVIRAVRADEATHRHINHTFASLESTDPNPFALREPPAKMRAETYGLERQDALEWAEGKNLDDGTTAAAAAEKTA</sequence>
<evidence type="ECO:0000256" key="4">
    <source>
        <dbReference type="ARBA" id="ARBA00022660"/>
    </source>
</evidence>
<keyword evidence="10 18" id="KW-1133">Transmembrane helix</keyword>
<dbReference type="GO" id="GO:0098803">
    <property type="term" value="C:respiratory chain complex"/>
    <property type="evidence" value="ECO:0007669"/>
    <property type="project" value="UniProtKB-UniRule"/>
</dbReference>
<feature type="region of interest" description="Disordered" evidence="17">
    <location>
        <begin position="112"/>
        <end position="143"/>
    </location>
</feature>